<evidence type="ECO:0000313" key="7">
    <source>
        <dbReference type="EMBL" id="SMP38949.1"/>
    </source>
</evidence>
<dbReference type="InterPro" id="IPR024607">
    <property type="entry name" value="Sulfatase_CS"/>
</dbReference>
<dbReference type="InterPro" id="IPR000917">
    <property type="entry name" value="Sulfatase_N"/>
</dbReference>
<evidence type="ECO:0000256" key="4">
    <source>
        <dbReference type="ARBA" id="ARBA00022837"/>
    </source>
</evidence>
<sequence length="482" mass="52992">MTSQLIKCIGLLSLLMASPVVSADKQNVIVIMADDLGYADVGCYGCKDIPTPNIDQLAAEGVRFTSAYVTGNMCGPSRAGFLTGRHQSTFGYYQNVSQPFDPAQGLPRIKTIASLLQQQGYVTGGVGKWHMGTADTQHPNAMGFDDWFGFLGGGLMYFPLDHPSYNGRFNPLKKPANHRDLQHTMPVIHNKKPVKWDQYLTRELTDAGVAFVERNQEQPFFLFMSYNAPHLDLEAPAETIAKFPEGAMTKVPGVKSSARSIYGAMVYEMDQGIGNLLAKVAELGLDEETVVWFLSDHGGMKRTSDNRPLRGSKGNSYEGGLRVPMIVKWPGVTPAGAVLDSPVTSLDIGATLIANAGGDREAEGLQGEDLRGYLSGQDTEAPHQVLYWHTGSYSAPAGAMREGDFKLLHGKEKLELYNLNDDVGETTNLAAAQPEKVQAMLTRWREWAKGAKPELWKKSRGSFQYADYEWLKGSQHYRAKTE</sequence>
<keyword evidence="5" id="KW-0732">Signal</keyword>
<keyword evidence="2" id="KW-0479">Metal-binding</keyword>
<dbReference type="InterPro" id="IPR050738">
    <property type="entry name" value="Sulfatase"/>
</dbReference>
<organism evidence="7 8">
    <name type="scientific">Neorhodopirellula lusitana</name>
    <dbReference type="NCBI Taxonomy" id="445327"/>
    <lineage>
        <taxon>Bacteria</taxon>
        <taxon>Pseudomonadati</taxon>
        <taxon>Planctomycetota</taxon>
        <taxon>Planctomycetia</taxon>
        <taxon>Pirellulales</taxon>
        <taxon>Pirellulaceae</taxon>
        <taxon>Neorhodopirellula</taxon>
    </lineage>
</organism>
<keyword evidence="8" id="KW-1185">Reference proteome</keyword>
<evidence type="ECO:0000256" key="2">
    <source>
        <dbReference type="ARBA" id="ARBA00022723"/>
    </source>
</evidence>
<gene>
    <name evidence="7" type="ORF">SAMN06265222_101221</name>
</gene>
<dbReference type="PROSITE" id="PS00149">
    <property type="entry name" value="SULFATASE_2"/>
    <property type="match status" value="1"/>
</dbReference>
<evidence type="ECO:0000259" key="6">
    <source>
        <dbReference type="Pfam" id="PF00884"/>
    </source>
</evidence>
<dbReference type="Proteomes" id="UP001158067">
    <property type="component" value="Unassembled WGS sequence"/>
</dbReference>
<dbReference type="Gene3D" id="3.40.720.10">
    <property type="entry name" value="Alkaline Phosphatase, subunit A"/>
    <property type="match status" value="1"/>
</dbReference>
<feature type="chain" id="PRO_5047468199" evidence="5">
    <location>
        <begin position="23"/>
        <end position="482"/>
    </location>
</feature>
<evidence type="ECO:0000256" key="1">
    <source>
        <dbReference type="ARBA" id="ARBA00008779"/>
    </source>
</evidence>
<dbReference type="SUPFAM" id="SSF53649">
    <property type="entry name" value="Alkaline phosphatase-like"/>
    <property type="match status" value="1"/>
</dbReference>
<dbReference type="RefSeq" id="WP_283430476.1">
    <property type="nucleotide sequence ID" value="NZ_FXUG01000001.1"/>
</dbReference>
<dbReference type="PANTHER" id="PTHR42693:SF53">
    <property type="entry name" value="ENDO-4-O-SULFATASE"/>
    <property type="match status" value="1"/>
</dbReference>
<keyword evidence="3" id="KW-0378">Hydrolase</keyword>
<comment type="similarity">
    <text evidence="1">Belongs to the sulfatase family.</text>
</comment>
<dbReference type="EMBL" id="FXUG01000001">
    <property type="protein sequence ID" value="SMP38949.1"/>
    <property type="molecule type" value="Genomic_DNA"/>
</dbReference>
<comment type="caution">
    <text evidence="7">The sequence shown here is derived from an EMBL/GenBank/DDBJ whole genome shotgun (WGS) entry which is preliminary data.</text>
</comment>
<dbReference type="PANTHER" id="PTHR42693">
    <property type="entry name" value="ARYLSULFATASE FAMILY MEMBER"/>
    <property type="match status" value="1"/>
</dbReference>
<proteinExistence type="inferred from homology"/>
<feature type="domain" description="Sulfatase N-terminal" evidence="6">
    <location>
        <begin position="26"/>
        <end position="356"/>
    </location>
</feature>
<name>A0ABY1PNL4_9BACT</name>
<reference evidence="7 8" key="1">
    <citation type="submission" date="2017-05" db="EMBL/GenBank/DDBJ databases">
        <authorList>
            <person name="Varghese N."/>
            <person name="Submissions S."/>
        </authorList>
    </citation>
    <scope>NUCLEOTIDE SEQUENCE [LARGE SCALE GENOMIC DNA]</scope>
    <source>
        <strain evidence="7 8">DSM 25457</strain>
    </source>
</reference>
<feature type="signal peptide" evidence="5">
    <location>
        <begin position="1"/>
        <end position="22"/>
    </location>
</feature>
<evidence type="ECO:0000256" key="3">
    <source>
        <dbReference type="ARBA" id="ARBA00022801"/>
    </source>
</evidence>
<evidence type="ECO:0000313" key="8">
    <source>
        <dbReference type="Proteomes" id="UP001158067"/>
    </source>
</evidence>
<keyword evidence="4" id="KW-0106">Calcium</keyword>
<evidence type="ECO:0000256" key="5">
    <source>
        <dbReference type="SAM" id="SignalP"/>
    </source>
</evidence>
<dbReference type="Gene3D" id="3.30.1120.10">
    <property type="match status" value="1"/>
</dbReference>
<accession>A0ABY1PNL4</accession>
<dbReference type="InterPro" id="IPR017850">
    <property type="entry name" value="Alkaline_phosphatase_core_sf"/>
</dbReference>
<protein>
    <submittedName>
        <fullName evidence="7">Arylsulfatase A</fullName>
    </submittedName>
</protein>
<dbReference type="Pfam" id="PF00884">
    <property type="entry name" value="Sulfatase"/>
    <property type="match status" value="1"/>
</dbReference>